<feature type="domain" description="F-box" evidence="1">
    <location>
        <begin position="19"/>
        <end position="66"/>
    </location>
</feature>
<dbReference type="EMBL" id="JAGKQM010000015">
    <property type="protein sequence ID" value="KAH0876842.1"/>
    <property type="molecule type" value="Genomic_DNA"/>
</dbReference>
<protein>
    <recommendedName>
        <fullName evidence="1">F-box domain-containing protein</fullName>
    </recommendedName>
</protein>
<dbReference type="Proteomes" id="UP000824890">
    <property type="component" value="Unassembled WGS sequence"/>
</dbReference>
<proteinExistence type="predicted"/>
<dbReference type="Gene3D" id="1.20.1280.50">
    <property type="match status" value="1"/>
</dbReference>
<dbReference type="InterPro" id="IPR001810">
    <property type="entry name" value="F-box_dom"/>
</dbReference>
<sequence length="317" mass="35640">MASSSSSSSLQTMIKEGEHRNWADLPPELTSLILQRLGAVEIVEKAEKVCRSWRSVGKDPSMWRKIEMRSLDPWQHKYHEKMCRHAVDRSQGGLVEIHPWNFCTNSLLSYIAHRFSLALPLYVFSCVLLLGLTSKGLAEAVVKLPLLEELEVSDCSYIGYCSSLGDTLKVVGQSCPNLTTLKENCVGYSHSRDKSDDVALAIAETMPGLHHLQHFGNKLTEAGLNAILDSCPNLEHLDLRNCFNVNLAGDLEKRCVGRIKVVRRPNEPIHDYPFDATVNLAEDGYPDDFSDGSIPEDDYSHHSLSEILDFELQYFYD</sequence>
<dbReference type="CDD" id="cd22164">
    <property type="entry name" value="F-box_AtSKIP19-like"/>
    <property type="match status" value="1"/>
</dbReference>
<organism evidence="2 3">
    <name type="scientific">Brassica napus</name>
    <name type="common">Rape</name>
    <dbReference type="NCBI Taxonomy" id="3708"/>
    <lineage>
        <taxon>Eukaryota</taxon>
        <taxon>Viridiplantae</taxon>
        <taxon>Streptophyta</taxon>
        <taxon>Embryophyta</taxon>
        <taxon>Tracheophyta</taxon>
        <taxon>Spermatophyta</taxon>
        <taxon>Magnoliopsida</taxon>
        <taxon>eudicotyledons</taxon>
        <taxon>Gunneridae</taxon>
        <taxon>Pentapetalae</taxon>
        <taxon>rosids</taxon>
        <taxon>malvids</taxon>
        <taxon>Brassicales</taxon>
        <taxon>Brassicaceae</taxon>
        <taxon>Brassiceae</taxon>
        <taxon>Brassica</taxon>
    </lineage>
</organism>
<dbReference type="InterPro" id="IPR036047">
    <property type="entry name" value="F-box-like_dom_sf"/>
</dbReference>
<dbReference type="SUPFAM" id="SSF81383">
    <property type="entry name" value="F-box domain"/>
    <property type="match status" value="1"/>
</dbReference>
<dbReference type="InterPro" id="IPR032675">
    <property type="entry name" value="LRR_dom_sf"/>
</dbReference>
<keyword evidence="3" id="KW-1185">Reference proteome</keyword>
<dbReference type="PROSITE" id="PS50181">
    <property type="entry name" value="FBOX"/>
    <property type="match status" value="1"/>
</dbReference>
<evidence type="ECO:0000313" key="3">
    <source>
        <dbReference type="Proteomes" id="UP000824890"/>
    </source>
</evidence>
<accession>A0ABQ7Z9F5</accession>
<dbReference type="PANTHER" id="PTHR38926">
    <property type="entry name" value="F-BOX DOMAIN CONTAINING PROTEIN, EXPRESSED"/>
    <property type="match status" value="1"/>
</dbReference>
<dbReference type="Gene3D" id="3.80.10.10">
    <property type="entry name" value="Ribonuclease Inhibitor"/>
    <property type="match status" value="1"/>
</dbReference>
<dbReference type="SMART" id="SM00256">
    <property type="entry name" value="FBOX"/>
    <property type="match status" value="1"/>
</dbReference>
<dbReference type="Pfam" id="PF12937">
    <property type="entry name" value="F-box-like"/>
    <property type="match status" value="1"/>
</dbReference>
<gene>
    <name evidence="2" type="ORF">HID58_064236</name>
</gene>
<comment type="caution">
    <text evidence="2">The sequence shown here is derived from an EMBL/GenBank/DDBJ whole genome shotgun (WGS) entry which is preliminary data.</text>
</comment>
<dbReference type="SUPFAM" id="SSF52047">
    <property type="entry name" value="RNI-like"/>
    <property type="match status" value="1"/>
</dbReference>
<evidence type="ECO:0000259" key="1">
    <source>
        <dbReference type="PROSITE" id="PS50181"/>
    </source>
</evidence>
<evidence type="ECO:0000313" key="2">
    <source>
        <dbReference type="EMBL" id="KAH0876842.1"/>
    </source>
</evidence>
<dbReference type="PANTHER" id="PTHR38926:SF2">
    <property type="entry name" value="F-BOX_LRR-REPEAT PROTEIN 21-RELATED"/>
    <property type="match status" value="1"/>
</dbReference>
<name>A0ABQ7Z9F5_BRANA</name>
<reference evidence="2 3" key="1">
    <citation type="submission" date="2021-05" db="EMBL/GenBank/DDBJ databases">
        <title>Genome Assembly of Synthetic Allotetraploid Brassica napus Reveals Homoeologous Exchanges between Subgenomes.</title>
        <authorList>
            <person name="Davis J.T."/>
        </authorList>
    </citation>
    <scope>NUCLEOTIDE SEQUENCE [LARGE SCALE GENOMIC DNA]</scope>
    <source>
        <strain evidence="3">cv. Da-Ae</strain>
        <tissue evidence="2">Seedling</tissue>
    </source>
</reference>